<dbReference type="EMBL" id="JARO02000137">
    <property type="protein sequence ID" value="KPP79729.1"/>
    <property type="molecule type" value="Genomic_DNA"/>
</dbReference>
<keyword evidence="4" id="KW-0479">Metal-binding</keyword>
<dbReference type="GO" id="GO:0051642">
    <property type="term" value="P:centrosome localization"/>
    <property type="evidence" value="ECO:0007669"/>
    <property type="project" value="TreeGrafter"/>
</dbReference>
<dbReference type="PANTHER" id="PTHR18905">
    <property type="entry name" value="NINEIN"/>
    <property type="match status" value="1"/>
</dbReference>
<evidence type="ECO:0000256" key="4">
    <source>
        <dbReference type="ARBA" id="ARBA00022723"/>
    </source>
</evidence>
<feature type="coiled-coil region" evidence="7">
    <location>
        <begin position="2043"/>
        <end position="2077"/>
    </location>
</feature>
<protein>
    <submittedName>
        <fullName evidence="10">Ninein-like</fullName>
    </submittedName>
</protein>
<evidence type="ECO:0000256" key="2">
    <source>
        <dbReference type="ARBA" id="ARBA00022490"/>
    </source>
</evidence>
<dbReference type="Proteomes" id="UP000034805">
    <property type="component" value="Unassembled WGS sequence"/>
</dbReference>
<feature type="domain" description="EF-hand" evidence="9">
    <location>
        <begin position="8"/>
        <end position="43"/>
    </location>
</feature>
<dbReference type="GO" id="GO:0097539">
    <property type="term" value="C:ciliary transition fiber"/>
    <property type="evidence" value="ECO:0007669"/>
    <property type="project" value="TreeGrafter"/>
</dbReference>
<dbReference type="PANTHER" id="PTHR18905:SF11">
    <property type="entry name" value="NINEIN"/>
    <property type="match status" value="1"/>
</dbReference>
<evidence type="ECO:0000256" key="6">
    <source>
        <dbReference type="ARBA" id="ARBA00023212"/>
    </source>
</evidence>
<dbReference type="InterPro" id="IPR011992">
    <property type="entry name" value="EF-hand-dom_pair"/>
</dbReference>
<feature type="coiled-coil region" evidence="7">
    <location>
        <begin position="619"/>
        <end position="797"/>
    </location>
</feature>
<evidence type="ECO:0000256" key="7">
    <source>
        <dbReference type="SAM" id="Coils"/>
    </source>
</evidence>
<evidence type="ECO:0000256" key="1">
    <source>
        <dbReference type="ARBA" id="ARBA00004300"/>
    </source>
</evidence>
<dbReference type="SUPFAM" id="SSF47473">
    <property type="entry name" value="EF-hand"/>
    <property type="match status" value="1"/>
</dbReference>
<dbReference type="GO" id="GO:0097431">
    <property type="term" value="C:mitotic spindle pole"/>
    <property type="evidence" value="ECO:0007669"/>
    <property type="project" value="TreeGrafter"/>
</dbReference>
<evidence type="ECO:0000313" key="10">
    <source>
        <dbReference type="EMBL" id="KPP79729.1"/>
    </source>
</evidence>
<reference evidence="10 11" key="1">
    <citation type="submission" date="2015-08" db="EMBL/GenBank/DDBJ databases">
        <title>The genome of the Asian arowana (Scleropages formosus).</title>
        <authorList>
            <person name="Tan M.H."/>
            <person name="Gan H.M."/>
            <person name="Croft L.J."/>
            <person name="Austin C.M."/>
        </authorList>
    </citation>
    <scope>NUCLEOTIDE SEQUENCE [LARGE SCALE GENOMIC DNA]</scope>
    <source>
        <strain evidence="10">Aro1</strain>
    </source>
</reference>
<feature type="coiled-coil region" evidence="7">
    <location>
        <begin position="946"/>
        <end position="1009"/>
    </location>
</feature>
<evidence type="ECO:0000259" key="9">
    <source>
        <dbReference type="PROSITE" id="PS50222"/>
    </source>
</evidence>
<dbReference type="GO" id="GO:0005814">
    <property type="term" value="C:centriole"/>
    <property type="evidence" value="ECO:0007669"/>
    <property type="project" value="TreeGrafter"/>
</dbReference>
<name>A0A0N8K372_SCLFO</name>
<comment type="caution">
    <text evidence="10">The sequence shown here is derived from an EMBL/GenBank/DDBJ whole genome shotgun (WGS) entry which is preliminary data.</text>
</comment>
<feature type="coiled-coil region" evidence="7">
    <location>
        <begin position="1552"/>
        <end position="1579"/>
    </location>
</feature>
<dbReference type="PROSITE" id="PS50222">
    <property type="entry name" value="EF_HAND_2"/>
    <property type="match status" value="1"/>
</dbReference>
<feature type="region of interest" description="Disordered" evidence="8">
    <location>
        <begin position="252"/>
        <end position="287"/>
    </location>
</feature>
<dbReference type="PROSITE" id="PS00018">
    <property type="entry name" value="EF_HAND_1"/>
    <property type="match status" value="1"/>
</dbReference>
<proteinExistence type="predicted"/>
<evidence type="ECO:0000256" key="8">
    <source>
        <dbReference type="SAM" id="MobiDB-lite"/>
    </source>
</evidence>
<feature type="region of interest" description="Disordered" evidence="8">
    <location>
        <begin position="114"/>
        <end position="154"/>
    </location>
</feature>
<keyword evidence="3" id="KW-0597">Phosphoprotein</keyword>
<keyword evidence="7" id="KW-0175">Coiled coil</keyword>
<keyword evidence="5" id="KW-0106">Calcium</keyword>
<dbReference type="InterPro" id="IPR002048">
    <property type="entry name" value="EF_hand_dom"/>
</dbReference>
<sequence>MDEAEQDQYEERLKEVFHSFDHSGSGSLCPQELSDLCQALHLQEAAPVLLHSLLNSQDGLIQKVDFEQFKDALILVLSTTIGEPLQSEEVCQQPDSPEVNPKFVKAGKRYGRRSTPELADSVSGFSGVPEIQPLKEDLEEEEESSSVPRKRERWNVHSDSTEEYEAEGQLHFWNPDEPGTPRGAAVPLSDRLEERLHEACEDLGLSLDGCANRHDLLNLCEHLCLEVKGDVFRGLDVDEVLNVQEFVSQVLRQSKPPTPSASTPYRQLKRHHSTQPFDETGRRTTTPSAMTSTISLRLFSSLDDGTGYTHAEYILDAWLEEGIANSPEILKALDFCLDGKVNLGELTMALENELLVTKNGIHQAVLASFKAEIRHLLERVDLEIREKEKLRSDLEKAEKLKMQLAAEVDEHHSAIERLNKLNIRKLEQDHKEKLAAVRAELTKEMNIIQQQANQQREEFDIEIEKIKEEVAFLRERLTLSAKENCRLEAEVLDSTEKLVDAENIICKLQRNLDNIIKEKFGDLDIGSAEFFLQEERLRQLRTDYEEQCRELQDRIDELQTELEEYRSFNRAPHNFLKPSLSDEFDNKSPGIESDQGLGSEEIQPFNMSLEAEMLVENLKAQHLREMEEIRDQLESKVIQYQQKVEEQRVAYEEQQSILSLKCQEEVQSIQKMMSQVQDRVRELQNQLDQAEVLRVQLEESQAEDHKKLIRRHEEEVSSVKQELLQSQTYAEELKNQLKTLEDCQARIEQSLKEEREELLKLQREEQIQLEEHHKEELEEERRRLQEERQEEERRLTDKWEKEKSELQAIHEKLLQVRLEEQGQIQKKAMEQERRLSEQWENEKNQLLEQHKVLLEAEKLRFLQEQEEVKRKLVDEWENERVQMNTKVEHLQARLQEEDDKLKEQYEAQRKLSQEWNTQRAHLEEHYEGFLQTRLEEQQAKLLGEWEAKERKLIEDLEMEKIQLEESHREAMQELSTKHSEERERLSGLLDKLRNDIVEERKELEIHFSQRIKELETRFSGDQEAVSERFQTDVSNLKQYYQSQLHDLSESHSKEKVKWQSEMEAVVQMAEKEKASLRSSLAQEKESLKQDLKREHNHLEKQHKEELEALMVLNQNLQNELERLVGNAQTKEIELSRQLNDLHNRFQENFDTKDQLLAQSEEKVQQMELLLRQAVEDFELEKAELQDSLTELEEKNKETLALAEKHVEEKKQLLAEMNYLKSKILEREAEVNQLSHFKESSERLSKENEEAYKTIALLQNQIKLIKTETETTAKSQQVNASYPLFQDVPETEICDGIASEDVRLISDLEYMQQGKDENNDNDIASVQEKVRQLEKEVELIPKFKKECELAIKERDLCIQEIIELQEKVACFRGQVCLFSEQKDRYDTTIEENVTLQEQISQLQNNELQLILKENKMSKNEPNQPKNFKDKASAMVETVKEIDFSEWQELQKRYEGCTCENYLLKEKNRKLEEKVLSLESKMLDVKGEHVKFEDEMVRMKTQNSKLTHQLQELQKQEDSFMILQQEADSPLTEAMSEETFQDLNIQLEAKIQAVSDLEECCTEFERQNAKLRRALTDLQMKSCKIHQKMQVHRNEAGRLAEENFILRHKISALKEEDLQETHKEMLNKVDQLKKEKVAAEKMAENFKKRVSELHVLKQQLEADNEILSQKNLKNAADLQELNQHLSNLQRQHEKNELSICQHEEVEDHLLQCTDTKLCGSKDLSTELANAVSRSEKLQEEKEALNEELSRCVEKVAKLGVVECQLSVLLQERQAMEKQTQGLRAQLSVAQDKVESMDEALQTISLQSARLKSDLRVTQQEKETLKQEMMSLHKQLQNVIDKNQVLEMALHTSGYQSQHKKLYWDEMARLVEQEQQLLRQDNERLQREVQNTKEDLIRSREKTRQLETTVLSLKQQRPLGQSSLVRAIEQEKATEHSETQQELESLQQENEGLKMRLARLEAQLLEALQAQLRVQGERRGQHRGEDLGSHGPEVNLQEEQEMKMMKMGERMRDVELKLRNVKLLLQEKVSQLKDQVHKNTKADTVIKDLYVENSQLLKALEMTEQQKKVAEKKNYLLEEKISSLNKIVRDLSPSPLTAVPYHFTRS</sequence>
<dbReference type="InterPro" id="IPR018247">
    <property type="entry name" value="EF_Hand_1_Ca_BS"/>
</dbReference>
<feature type="coiled-coil region" evidence="7">
    <location>
        <begin position="534"/>
        <end position="568"/>
    </location>
</feature>
<feature type="coiled-coil region" evidence="7">
    <location>
        <begin position="1926"/>
        <end position="1967"/>
    </location>
</feature>
<dbReference type="GO" id="GO:0005509">
    <property type="term" value="F:calcium ion binding"/>
    <property type="evidence" value="ECO:0007669"/>
    <property type="project" value="InterPro"/>
</dbReference>
<feature type="coiled-coil region" evidence="7">
    <location>
        <begin position="829"/>
        <end position="914"/>
    </location>
</feature>
<evidence type="ECO:0000256" key="3">
    <source>
        <dbReference type="ARBA" id="ARBA00022553"/>
    </source>
</evidence>
<feature type="coiled-coil region" evidence="7">
    <location>
        <begin position="1613"/>
        <end position="1839"/>
    </location>
</feature>
<feature type="coiled-coil region" evidence="7">
    <location>
        <begin position="1066"/>
        <end position="1267"/>
    </location>
</feature>
<dbReference type="GO" id="GO:0090222">
    <property type="term" value="P:centrosome-templated microtubule nucleation"/>
    <property type="evidence" value="ECO:0007669"/>
    <property type="project" value="TreeGrafter"/>
</dbReference>
<organism evidence="10 11">
    <name type="scientific">Scleropages formosus</name>
    <name type="common">Asian bonytongue</name>
    <name type="synonym">Osteoglossum formosum</name>
    <dbReference type="NCBI Taxonomy" id="113540"/>
    <lineage>
        <taxon>Eukaryota</taxon>
        <taxon>Metazoa</taxon>
        <taxon>Chordata</taxon>
        <taxon>Craniata</taxon>
        <taxon>Vertebrata</taxon>
        <taxon>Euteleostomi</taxon>
        <taxon>Actinopterygii</taxon>
        <taxon>Neopterygii</taxon>
        <taxon>Teleostei</taxon>
        <taxon>Osteoglossocephala</taxon>
        <taxon>Osteoglossomorpha</taxon>
        <taxon>Osteoglossiformes</taxon>
        <taxon>Osteoglossidae</taxon>
        <taxon>Scleropages</taxon>
    </lineage>
</organism>
<accession>A0A0N8K372</accession>
<comment type="subcellular location">
    <subcellularLocation>
        <location evidence="1">Cytoplasm</location>
        <location evidence="1">Cytoskeleton</location>
        <location evidence="1">Microtubule organizing center</location>
        <location evidence="1">Centrosome</location>
    </subcellularLocation>
</comment>
<dbReference type="GO" id="GO:0034454">
    <property type="term" value="P:microtubule anchoring at centrosome"/>
    <property type="evidence" value="ECO:0007669"/>
    <property type="project" value="TreeGrafter"/>
</dbReference>
<feature type="coiled-coil region" evidence="7">
    <location>
        <begin position="1865"/>
        <end position="1899"/>
    </location>
</feature>
<dbReference type="Gene3D" id="1.10.238.10">
    <property type="entry name" value="EF-hand"/>
    <property type="match status" value="1"/>
</dbReference>
<evidence type="ECO:0000313" key="11">
    <source>
        <dbReference type="Proteomes" id="UP000034805"/>
    </source>
</evidence>
<feature type="coiled-coil region" evidence="7">
    <location>
        <begin position="373"/>
        <end position="483"/>
    </location>
</feature>
<evidence type="ECO:0000256" key="5">
    <source>
        <dbReference type="ARBA" id="ARBA00022837"/>
    </source>
</evidence>
<keyword evidence="6" id="KW-0206">Cytoskeleton</keyword>
<gene>
    <name evidence="10" type="ORF">Z043_100661</name>
</gene>
<keyword evidence="2" id="KW-0963">Cytoplasm</keyword>
<dbReference type="GO" id="GO:0000242">
    <property type="term" value="C:pericentriolar material"/>
    <property type="evidence" value="ECO:0007669"/>
    <property type="project" value="TreeGrafter"/>
</dbReference>
<feature type="coiled-coil region" evidence="7">
    <location>
        <begin position="1459"/>
        <end position="1514"/>
    </location>
</feature>